<gene>
    <name evidence="4" type="ORF">GSPATT00022031001</name>
</gene>
<organism evidence="4 5">
    <name type="scientific">Paramecium tetraurelia</name>
    <dbReference type="NCBI Taxonomy" id="5888"/>
    <lineage>
        <taxon>Eukaryota</taxon>
        <taxon>Sar</taxon>
        <taxon>Alveolata</taxon>
        <taxon>Ciliophora</taxon>
        <taxon>Intramacronucleata</taxon>
        <taxon>Oligohymenophorea</taxon>
        <taxon>Peniculida</taxon>
        <taxon>Parameciidae</taxon>
        <taxon>Paramecium</taxon>
    </lineage>
</organism>
<dbReference type="OrthoDB" id="426293at2759"/>
<accession>A0E0P6</accession>
<evidence type="ECO:0000259" key="3">
    <source>
        <dbReference type="PROSITE" id="PS50042"/>
    </source>
</evidence>
<protein>
    <recommendedName>
        <fullName evidence="3">Cyclic nucleotide-binding domain-containing protein</fullName>
    </recommendedName>
</protein>
<dbReference type="RefSeq" id="XP_001456260.1">
    <property type="nucleotide sequence ID" value="XM_001456223.1"/>
</dbReference>
<sequence length="869" mass="101255">MDSPNLIVLNTELPIMGPQLSPRSSYIKYVKNCSSSYIQQESERNEDEMFSPNLSDNHQEQKLINLESSRRISKKLETFKFTQIAKQNKIIEKFKNNLLQFSYIMPQKFKTKLLSIENYLQKDKLKKTSSIKSKQFIAQITGKNQNNIISPSNILLFYWEIFNILIQFISLWICALIVSFSNSQEVNFQFFGCLFISINIIEMIITINKEIYIEGQIINTRNDILVNYLTKSSYLDVCSIFIWIMISFRMIEQNSIVQVFAILLLIIIFARIFRVYDYIVEQLYQKGFGGYAFDLLTLVVSIYFFAHIMACLWLMVGLNSSGERMNWLRDNDLETESIWTQYNNAFYWATMTMVTVGYGDITPRNNYEMTFANVAMFFSSCVFAYSMNAIGILLKGFNDVKQNYKRKSVIIMNQYMKSNNIDDEIQNKVRNNLKYLIQNQEGDNIDANKLVNKLSIGLQQELQADLLEKIIKNIKVLSCNFSKQILQEIQGLVKIVQFSPGEFIQKSGSVLNEDEIFLYYIMKGNVNFISNTTNSLIYKLGAGETFNQYQFFTGFGDQKIDIISDDFCQLVKLNKSQFIKLIFESKRDWEIYHSIKDNAANNNDLIDLNYKCQFCQRNTHLRQSCPLLTYQPNIQHKIRKQDQKKYEQIRSQVSRNCVKLNSKMILDEVKMTIQQYMMNNINDFNDNLSRKESKVIEQDDDQQFKKIEFISSTPIQINNPSAKKATIIQNLGSQNYIRSKLPAGTPLRANNQLKFHKQTSHQNSTNQSQPIASQTNVQPAIQFRMLDHVFDSMKFTYINIDKMHNYINYLPHNNLRRILIQMDAQNQHLKETSKGLIKIDKSLGFTAKLKSGKQRSNNALKQSQPNIKA</sequence>
<keyword evidence="5" id="KW-1185">Reference proteome</keyword>
<dbReference type="KEGG" id="ptm:GSPATT00022031001"/>
<evidence type="ECO:0000256" key="1">
    <source>
        <dbReference type="SAM" id="MobiDB-lite"/>
    </source>
</evidence>
<dbReference type="InterPro" id="IPR000595">
    <property type="entry name" value="cNMP-bd_dom"/>
</dbReference>
<feature type="transmembrane region" description="Helical" evidence="2">
    <location>
        <begin position="155"/>
        <end position="180"/>
    </location>
</feature>
<dbReference type="GO" id="GO:0005249">
    <property type="term" value="F:voltage-gated potassium channel activity"/>
    <property type="evidence" value="ECO:0000318"/>
    <property type="project" value="GO_Central"/>
</dbReference>
<evidence type="ECO:0000256" key="2">
    <source>
        <dbReference type="SAM" id="Phobius"/>
    </source>
</evidence>
<feature type="transmembrane region" description="Helical" evidence="2">
    <location>
        <begin position="228"/>
        <end position="250"/>
    </location>
</feature>
<dbReference type="PANTHER" id="PTHR45689:SF5">
    <property type="entry name" value="I[[H]] CHANNEL, ISOFORM E"/>
    <property type="match status" value="1"/>
</dbReference>
<dbReference type="InterPro" id="IPR013099">
    <property type="entry name" value="K_chnl_dom"/>
</dbReference>
<dbReference type="GO" id="GO:0098855">
    <property type="term" value="C:HCN channel complex"/>
    <property type="evidence" value="ECO:0000318"/>
    <property type="project" value="GO_Central"/>
</dbReference>
<dbReference type="PROSITE" id="PS50042">
    <property type="entry name" value="CNMP_BINDING_3"/>
    <property type="match status" value="1"/>
</dbReference>
<feature type="transmembrane region" description="Helical" evidence="2">
    <location>
        <begin position="256"/>
        <end position="276"/>
    </location>
</feature>
<evidence type="ECO:0000313" key="5">
    <source>
        <dbReference type="Proteomes" id="UP000000600"/>
    </source>
</evidence>
<dbReference type="EMBL" id="CT868652">
    <property type="protein sequence ID" value="CAK88863.1"/>
    <property type="molecule type" value="Genomic_DNA"/>
</dbReference>
<keyword evidence="2" id="KW-0472">Membrane</keyword>
<dbReference type="GO" id="GO:0003254">
    <property type="term" value="P:regulation of membrane depolarization"/>
    <property type="evidence" value="ECO:0000318"/>
    <property type="project" value="GO_Central"/>
</dbReference>
<dbReference type="Pfam" id="PF07885">
    <property type="entry name" value="Ion_trans_2"/>
    <property type="match status" value="1"/>
</dbReference>
<reference evidence="4 5" key="1">
    <citation type="journal article" date="2006" name="Nature">
        <title>Global trends of whole-genome duplications revealed by the ciliate Paramecium tetraurelia.</title>
        <authorList>
            <consortium name="Genoscope"/>
            <person name="Aury J.-M."/>
            <person name="Jaillon O."/>
            <person name="Duret L."/>
            <person name="Noel B."/>
            <person name="Jubin C."/>
            <person name="Porcel B.M."/>
            <person name="Segurens B."/>
            <person name="Daubin V."/>
            <person name="Anthouard V."/>
            <person name="Aiach N."/>
            <person name="Arnaiz O."/>
            <person name="Billaut A."/>
            <person name="Beisson J."/>
            <person name="Blanc I."/>
            <person name="Bouhouche K."/>
            <person name="Camara F."/>
            <person name="Duharcourt S."/>
            <person name="Guigo R."/>
            <person name="Gogendeau D."/>
            <person name="Katinka M."/>
            <person name="Keller A.-M."/>
            <person name="Kissmehl R."/>
            <person name="Klotz C."/>
            <person name="Koll F."/>
            <person name="Le Moue A."/>
            <person name="Lepere C."/>
            <person name="Malinsky S."/>
            <person name="Nowacki M."/>
            <person name="Nowak J.K."/>
            <person name="Plattner H."/>
            <person name="Poulain J."/>
            <person name="Ruiz F."/>
            <person name="Serrano V."/>
            <person name="Zagulski M."/>
            <person name="Dessen P."/>
            <person name="Betermier M."/>
            <person name="Weissenbach J."/>
            <person name="Scarpelli C."/>
            <person name="Schachter V."/>
            <person name="Sperling L."/>
            <person name="Meyer E."/>
            <person name="Cohen J."/>
            <person name="Wincker P."/>
        </authorList>
    </citation>
    <scope>NUCLEOTIDE SEQUENCE [LARGE SCALE GENOMIC DNA]</scope>
    <source>
        <strain evidence="4 5">Stock d4-2</strain>
    </source>
</reference>
<dbReference type="AlphaFoldDB" id="A0E0P6"/>
<dbReference type="Gene3D" id="2.60.120.10">
    <property type="entry name" value="Jelly Rolls"/>
    <property type="match status" value="1"/>
</dbReference>
<keyword evidence="2" id="KW-1133">Transmembrane helix</keyword>
<dbReference type="InterPro" id="IPR018490">
    <property type="entry name" value="cNMP-bd_dom_sf"/>
</dbReference>
<dbReference type="Proteomes" id="UP000000600">
    <property type="component" value="Unassembled WGS sequence"/>
</dbReference>
<feature type="transmembrane region" description="Helical" evidence="2">
    <location>
        <begin position="374"/>
        <end position="397"/>
    </location>
</feature>
<dbReference type="SUPFAM" id="SSF81324">
    <property type="entry name" value="Voltage-gated potassium channels"/>
    <property type="match status" value="1"/>
</dbReference>
<dbReference type="Gene3D" id="1.10.287.70">
    <property type="match status" value="1"/>
</dbReference>
<dbReference type="STRING" id="5888.A0E0P6"/>
<feature type="region of interest" description="Disordered" evidence="1">
    <location>
        <begin position="850"/>
        <end position="869"/>
    </location>
</feature>
<dbReference type="PANTHER" id="PTHR45689">
    <property type="entry name" value="I[[H]] CHANNEL, ISOFORM E"/>
    <property type="match status" value="1"/>
</dbReference>
<evidence type="ECO:0000313" key="4">
    <source>
        <dbReference type="EMBL" id="CAK88863.1"/>
    </source>
</evidence>
<dbReference type="Gene3D" id="1.10.287.630">
    <property type="entry name" value="Helix hairpin bin"/>
    <property type="match status" value="1"/>
</dbReference>
<name>A0E0P6_PARTE</name>
<feature type="transmembrane region" description="Helical" evidence="2">
    <location>
        <begin position="288"/>
        <end position="316"/>
    </location>
</feature>
<dbReference type="SUPFAM" id="SSF51206">
    <property type="entry name" value="cAMP-binding domain-like"/>
    <property type="match status" value="1"/>
</dbReference>
<proteinExistence type="predicted"/>
<feature type="domain" description="Cyclic nucleotide-binding" evidence="3">
    <location>
        <begin position="518"/>
        <end position="582"/>
    </location>
</feature>
<dbReference type="HOGENOM" id="CLU_007129_2_0_1"/>
<dbReference type="eggNOG" id="KOG0498">
    <property type="taxonomic scope" value="Eukaryota"/>
</dbReference>
<feature type="compositionally biased region" description="Polar residues" evidence="1">
    <location>
        <begin position="854"/>
        <end position="869"/>
    </location>
</feature>
<dbReference type="InterPro" id="IPR051413">
    <property type="entry name" value="K/Na_HCN_channel"/>
</dbReference>
<dbReference type="OMA" id="MMNNIND"/>
<dbReference type="InParanoid" id="A0E0P6"/>
<dbReference type="GO" id="GO:0035725">
    <property type="term" value="P:sodium ion transmembrane transport"/>
    <property type="evidence" value="ECO:0000318"/>
    <property type="project" value="GO_Central"/>
</dbReference>
<dbReference type="GeneID" id="5042025"/>
<keyword evidence="2" id="KW-0812">Transmembrane</keyword>
<feature type="transmembrane region" description="Helical" evidence="2">
    <location>
        <begin position="186"/>
        <end position="207"/>
    </location>
</feature>
<dbReference type="InterPro" id="IPR014710">
    <property type="entry name" value="RmlC-like_jellyroll"/>
</dbReference>
<dbReference type="GO" id="GO:0071805">
    <property type="term" value="P:potassium ion transmembrane transport"/>
    <property type="evidence" value="ECO:0000318"/>
    <property type="project" value="GO_Central"/>
</dbReference>